<name>A0A1M4ZLT4_9BACT</name>
<dbReference type="PANTHER" id="PTHR43673">
    <property type="entry name" value="NAD(P)H NITROREDUCTASE YDGI-RELATED"/>
    <property type="match status" value="1"/>
</dbReference>
<dbReference type="Proteomes" id="UP000184076">
    <property type="component" value="Unassembled WGS sequence"/>
</dbReference>
<accession>A0A1M4ZLT4</accession>
<keyword evidence="5" id="KW-1185">Reference proteome</keyword>
<evidence type="ECO:0000256" key="1">
    <source>
        <dbReference type="ARBA" id="ARBA00007118"/>
    </source>
</evidence>
<evidence type="ECO:0000313" key="5">
    <source>
        <dbReference type="Proteomes" id="UP000184076"/>
    </source>
</evidence>
<dbReference type="InterPro" id="IPR029479">
    <property type="entry name" value="Nitroreductase"/>
</dbReference>
<dbReference type="RefSeq" id="WP_073038374.1">
    <property type="nucleotide sequence ID" value="NZ_FQVB01000012.1"/>
</dbReference>
<dbReference type="Gene3D" id="2.20.180.10">
    <property type="entry name" value="putative fmn-dependent nitroreductase like domains"/>
    <property type="match status" value="1"/>
</dbReference>
<dbReference type="STRING" id="1121391.SAMN02745206_01504"/>
<reference evidence="5" key="1">
    <citation type="submission" date="2016-11" db="EMBL/GenBank/DDBJ databases">
        <authorList>
            <person name="Varghese N."/>
            <person name="Submissions S."/>
        </authorList>
    </citation>
    <scope>NUCLEOTIDE SEQUENCE [LARGE SCALE GENOMIC DNA]</scope>
    <source>
        <strain evidence="5">DSM 9756</strain>
    </source>
</reference>
<dbReference type="InterPro" id="IPR000415">
    <property type="entry name" value="Nitroreductase-like"/>
</dbReference>
<comment type="similarity">
    <text evidence="1">Belongs to the nitroreductase family.</text>
</comment>
<keyword evidence="2" id="KW-0560">Oxidoreductase</keyword>
<dbReference type="OrthoDB" id="9804207at2"/>
<feature type="domain" description="Nitroreductase" evidence="3">
    <location>
        <begin position="11"/>
        <end position="151"/>
    </location>
</feature>
<proteinExistence type="inferred from homology"/>
<dbReference type="CDD" id="cd02062">
    <property type="entry name" value="Nitro_FMN_reductase"/>
    <property type="match status" value="1"/>
</dbReference>
<dbReference type="Gene3D" id="3.40.109.10">
    <property type="entry name" value="NADH Oxidase"/>
    <property type="match status" value="1"/>
</dbReference>
<gene>
    <name evidence="4" type="ORF">SAMN02745206_01504</name>
</gene>
<evidence type="ECO:0000313" key="4">
    <source>
        <dbReference type="EMBL" id="SHF18964.1"/>
    </source>
</evidence>
<dbReference type="InterPro" id="IPR023312">
    <property type="entry name" value="Put_nitroreductase_C_bac"/>
</dbReference>
<evidence type="ECO:0000259" key="3">
    <source>
        <dbReference type="Pfam" id="PF00881"/>
    </source>
</evidence>
<dbReference type="Pfam" id="PF00881">
    <property type="entry name" value="Nitroreductase"/>
    <property type="match status" value="1"/>
</dbReference>
<evidence type="ECO:0000256" key="2">
    <source>
        <dbReference type="ARBA" id="ARBA00023002"/>
    </source>
</evidence>
<sequence length="190" mass="21433">MTFRELVIQNRSYRRFDEKHAVTRDTLVELVDLARMTASAANRQPLKYILSADPETNARIFPTLAWAAYLKDWPGPAEGERPTAYIVVLLDTTITENPFCDDGIAAQTMLLGAVERGLGGCIIASVRKDELRKALNIPEHLQIRFVIALGKPAETVVLEELSPDGDIRYWRDGEGRHHVPKRSLKELIVR</sequence>
<dbReference type="PANTHER" id="PTHR43673:SF10">
    <property type="entry name" value="NADH DEHYDROGENASE_NAD(P)H NITROREDUCTASE XCC3605-RELATED"/>
    <property type="match status" value="1"/>
</dbReference>
<dbReference type="GO" id="GO:0016491">
    <property type="term" value="F:oxidoreductase activity"/>
    <property type="evidence" value="ECO:0007669"/>
    <property type="project" value="UniProtKB-KW"/>
</dbReference>
<dbReference type="EMBL" id="FQVB01000012">
    <property type="protein sequence ID" value="SHF18964.1"/>
    <property type="molecule type" value="Genomic_DNA"/>
</dbReference>
<dbReference type="AlphaFoldDB" id="A0A1M4ZLT4"/>
<organism evidence="4 5">
    <name type="scientific">Desulfacinum infernum DSM 9756</name>
    <dbReference type="NCBI Taxonomy" id="1121391"/>
    <lineage>
        <taxon>Bacteria</taxon>
        <taxon>Pseudomonadati</taxon>
        <taxon>Thermodesulfobacteriota</taxon>
        <taxon>Syntrophobacteria</taxon>
        <taxon>Syntrophobacterales</taxon>
        <taxon>Syntrophobacteraceae</taxon>
        <taxon>Desulfacinum</taxon>
    </lineage>
</organism>
<protein>
    <submittedName>
        <fullName evidence="4">Nitroreductase</fullName>
    </submittedName>
</protein>
<dbReference type="SUPFAM" id="SSF55469">
    <property type="entry name" value="FMN-dependent nitroreductase-like"/>
    <property type="match status" value="1"/>
</dbReference>